<keyword evidence="3" id="KW-1185">Reference proteome</keyword>
<protein>
    <recommendedName>
        <fullName evidence="4">Dynactin arp1 p25 subunit protein</fullName>
    </recommendedName>
</protein>
<proteinExistence type="predicted"/>
<evidence type="ECO:0000313" key="2">
    <source>
        <dbReference type="EMBL" id="KAH6638581.1"/>
    </source>
</evidence>
<organism evidence="2 3">
    <name type="scientific">Truncatella angustata</name>
    <dbReference type="NCBI Taxonomy" id="152316"/>
    <lineage>
        <taxon>Eukaryota</taxon>
        <taxon>Fungi</taxon>
        <taxon>Dikarya</taxon>
        <taxon>Ascomycota</taxon>
        <taxon>Pezizomycotina</taxon>
        <taxon>Sordariomycetes</taxon>
        <taxon>Xylariomycetidae</taxon>
        <taxon>Amphisphaeriales</taxon>
        <taxon>Sporocadaceae</taxon>
        <taxon>Truncatella</taxon>
    </lineage>
</organism>
<accession>A0A9P8REF6</accession>
<dbReference type="GeneID" id="70130039"/>
<name>A0A9P8REF6_9PEZI</name>
<dbReference type="AlphaFoldDB" id="A0A9P8REF6"/>
<sequence length="194" mass="19249">MLSQNIFVAAALAITSSQASLVNIRAVAAGSDAYNCHDNCGNAILEVQAASADICSDNIFLTDYANCLLCAGEDKDNIWKYYGSQLTSAAAGCGLSTTPYAGSTTSTIQSALVAQTAPAASASTTADASVSPTAAATTSTETAGSVGTTSVISSTASANATATSIVTAGASTIFEKSILVTAVFFGAVVTLMTL</sequence>
<dbReference type="OrthoDB" id="4160690at2759"/>
<reference evidence="2" key="1">
    <citation type="journal article" date="2021" name="Nat. Commun.">
        <title>Genetic determinants of endophytism in the Arabidopsis root mycobiome.</title>
        <authorList>
            <person name="Mesny F."/>
            <person name="Miyauchi S."/>
            <person name="Thiergart T."/>
            <person name="Pickel B."/>
            <person name="Atanasova L."/>
            <person name="Karlsson M."/>
            <person name="Huettel B."/>
            <person name="Barry K.W."/>
            <person name="Haridas S."/>
            <person name="Chen C."/>
            <person name="Bauer D."/>
            <person name="Andreopoulos W."/>
            <person name="Pangilinan J."/>
            <person name="LaButti K."/>
            <person name="Riley R."/>
            <person name="Lipzen A."/>
            <person name="Clum A."/>
            <person name="Drula E."/>
            <person name="Henrissat B."/>
            <person name="Kohler A."/>
            <person name="Grigoriev I.V."/>
            <person name="Martin F.M."/>
            <person name="Hacquard S."/>
        </authorList>
    </citation>
    <scope>NUCLEOTIDE SEQUENCE</scope>
    <source>
        <strain evidence="2">MPI-SDFR-AT-0073</strain>
    </source>
</reference>
<evidence type="ECO:0000313" key="3">
    <source>
        <dbReference type="Proteomes" id="UP000758603"/>
    </source>
</evidence>
<gene>
    <name evidence="2" type="ORF">BKA67DRAFT_542685</name>
</gene>
<dbReference type="Proteomes" id="UP000758603">
    <property type="component" value="Unassembled WGS sequence"/>
</dbReference>
<feature type="signal peptide" evidence="1">
    <location>
        <begin position="1"/>
        <end position="19"/>
    </location>
</feature>
<evidence type="ECO:0008006" key="4">
    <source>
        <dbReference type="Google" id="ProtNLM"/>
    </source>
</evidence>
<dbReference type="EMBL" id="JAGPXC010000015">
    <property type="protein sequence ID" value="KAH6638581.1"/>
    <property type="molecule type" value="Genomic_DNA"/>
</dbReference>
<comment type="caution">
    <text evidence="2">The sequence shown here is derived from an EMBL/GenBank/DDBJ whole genome shotgun (WGS) entry which is preliminary data.</text>
</comment>
<evidence type="ECO:0000256" key="1">
    <source>
        <dbReference type="SAM" id="SignalP"/>
    </source>
</evidence>
<dbReference type="RefSeq" id="XP_045950853.1">
    <property type="nucleotide sequence ID" value="XM_046101147.1"/>
</dbReference>
<keyword evidence="1" id="KW-0732">Signal</keyword>
<feature type="chain" id="PRO_5040379090" description="Dynactin arp1 p25 subunit protein" evidence="1">
    <location>
        <begin position="20"/>
        <end position="194"/>
    </location>
</feature>